<sequence>MTDELLCKECGKPYEPQYYDIKGWLSSHILIGDGKCPACAHLEGDEYEAQEAREHLADIAKRRRARREKSGIPSRFMEQDFSTFKKGRGDGIDDALKHCIRYAEEYPLDVRPKSYRSLYIYSEQSWGVGKTHLSCAIVHRVLDRWTGQRVMSSYGFEVESNCPTIKWVSEPQLFSKIEASFNYTQEDKQILPNKDDIINELINCDLLILDDVGKEQRQDPRFIQRTLFAIINGRYDRDYPMLITANLKPSLLKKHLGASGTDEASYDRFVEMTHNKSVQIDGTSYR</sequence>
<dbReference type="AlphaFoldDB" id="A0A0F9D2W9"/>
<dbReference type="GO" id="GO:0006260">
    <property type="term" value="P:DNA replication"/>
    <property type="evidence" value="ECO:0007669"/>
    <property type="project" value="TreeGrafter"/>
</dbReference>
<accession>A0A0F9D2W9</accession>
<dbReference type="GO" id="GO:0005524">
    <property type="term" value="F:ATP binding"/>
    <property type="evidence" value="ECO:0007669"/>
    <property type="project" value="InterPro"/>
</dbReference>
<dbReference type="InterPro" id="IPR027417">
    <property type="entry name" value="P-loop_NTPase"/>
</dbReference>
<comment type="caution">
    <text evidence="1">The sequence shown here is derived from an EMBL/GenBank/DDBJ whole genome shotgun (WGS) entry which is preliminary data.</text>
</comment>
<gene>
    <name evidence="1" type="ORF">LCGC14_2595950</name>
</gene>
<feature type="non-terminal residue" evidence="1">
    <location>
        <position position="286"/>
    </location>
</feature>
<dbReference type="EMBL" id="LAZR01043700">
    <property type="protein sequence ID" value="KKL06448.1"/>
    <property type="molecule type" value="Genomic_DNA"/>
</dbReference>
<protein>
    <submittedName>
        <fullName evidence="1">Uncharacterized protein</fullName>
    </submittedName>
</protein>
<proteinExistence type="predicted"/>
<dbReference type="Gene3D" id="3.40.50.300">
    <property type="entry name" value="P-loop containing nucleotide triphosphate hydrolases"/>
    <property type="match status" value="1"/>
</dbReference>
<dbReference type="PANTHER" id="PTHR30050">
    <property type="entry name" value="CHROMOSOMAL REPLICATION INITIATOR PROTEIN DNAA"/>
    <property type="match status" value="1"/>
</dbReference>
<reference evidence="1" key="1">
    <citation type="journal article" date="2015" name="Nature">
        <title>Complex archaea that bridge the gap between prokaryotes and eukaryotes.</title>
        <authorList>
            <person name="Spang A."/>
            <person name="Saw J.H."/>
            <person name="Jorgensen S.L."/>
            <person name="Zaremba-Niedzwiedzka K."/>
            <person name="Martijn J."/>
            <person name="Lind A.E."/>
            <person name="van Eijk R."/>
            <person name="Schleper C."/>
            <person name="Guy L."/>
            <person name="Ettema T.J."/>
        </authorList>
    </citation>
    <scope>NUCLEOTIDE SEQUENCE</scope>
</reference>
<dbReference type="SUPFAM" id="SSF52540">
    <property type="entry name" value="P-loop containing nucleoside triphosphate hydrolases"/>
    <property type="match status" value="1"/>
</dbReference>
<name>A0A0F9D2W9_9ZZZZ</name>
<evidence type="ECO:0000313" key="1">
    <source>
        <dbReference type="EMBL" id="KKL06448.1"/>
    </source>
</evidence>
<dbReference type="PANTHER" id="PTHR30050:SF4">
    <property type="entry name" value="ATP-BINDING PROTEIN RV3427C IN INSERTION SEQUENCE-RELATED"/>
    <property type="match status" value="1"/>
</dbReference>
<organism evidence="1">
    <name type="scientific">marine sediment metagenome</name>
    <dbReference type="NCBI Taxonomy" id="412755"/>
    <lineage>
        <taxon>unclassified sequences</taxon>
        <taxon>metagenomes</taxon>
        <taxon>ecological metagenomes</taxon>
    </lineage>
</organism>